<dbReference type="PANTHER" id="PTHR31196:SF2">
    <property type="entry name" value="RNA POLYMERASE II NUCLEAR LOCALIZATION PROTEIN SLC7A6OS-RELATED"/>
    <property type="match status" value="1"/>
</dbReference>
<evidence type="ECO:0000313" key="13">
    <source>
        <dbReference type="Proteomes" id="UP001152562"/>
    </source>
</evidence>
<dbReference type="GO" id="GO:0005634">
    <property type="term" value="C:nucleus"/>
    <property type="evidence" value="ECO:0007669"/>
    <property type="project" value="UniProtKB-SubCell"/>
</dbReference>
<keyword evidence="13" id="KW-1185">Reference proteome</keyword>
<dbReference type="EMBL" id="CALOZG010000001">
    <property type="protein sequence ID" value="CAH3856239.1"/>
    <property type="molecule type" value="Genomic_DNA"/>
</dbReference>
<name>A0A9P0SK49_PIEBR</name>
<dbReference type="Pfam" id="PF08574">
    <property type="entry name" value="Iwr1"/>
    <property type="match status" value="1"/>
</dbReference>
<evidence type="ECO:0000256" key="10">
    <source>
        <dbReference type="SAM" id="MobiDB-lite"/>
    </source>
</evidence>
<feature type="compositionally biased region" description="Acidic residues" evidence="10">
    <location>
        <begin position="166"/>
        <end position="175"/>
    </location>
</feature>
<proteinExistence type="inferred from homology"/>
<dbReference type="GO" id="GO:0015031">
    <property type="term" value="P:protein transport"/>
    <property type="evidence" value="ECO:0007669"/>
    <property type="project" value="UniProtKB-KW"/>
</dbReference>
<dbReference type="GO" id="GO:0032502">
    <property type="term" value="P:developmental process"/>
    <property type="evidence" value="ECO:0007669"/>
    <property type="project" value="TreeGrafter"/>
</dbReference>
<accession>A0A9P0SK49</accession>
<comment type="caution">
    <text evidence="12">The sequence shown here is derived from an EMBL/GenBank/DDBJ whole genome shotgun (WGS) entry which is preliminary data.</text>
</comment>
<evidence type="ECO:0000256" key="7">
    <source>
        <dbReference type="ARBA" id="ARBA00022490"/>
    </source>
</evidence>
<evidence type="ECO:0000256" key="8">
    <source>
        <dbReference type="ARBA" id="ARBA00022927"/>
    </source>
</evidence>
<protein>
    <recommendedName>
        <fullName evidence="5">Probable RNA polymerase II nuclear localization protein SLC7A6OS</fullName>
    </recommendedName>
</protein>
<dbReference type="InterPro" id="IPR013883">
    <property type="entry name" value="TF_Iwr1_dom"/>
</dbReference>
<feature type="region of interest" description="Disordered" evidence="10">
    <location>
        <begin position="159"/>
        <end position="192"/>
    </location>
</feature>
<evidence type="ECO:0000256" key="3">
    <source>
        <dbReference type="ARBA" id="ARBA00004496"/>
    </source>
</evidence>
<feature type="domain" description="Transcription factor Iwr1" evidence="11">
    <location>
        <begin position="121"/>
        <end position="187"/>
    </location>
</feature>
<dbReference type="PANTHER" id="PTHR31196">
    <property type="entry name" value="RNA POLYMERASE II NUCLEAR LOCALIZATION PROTEIN SLC7A6OS-RELATED"/>
    <property type="match status" value="1"/>
</dbReference>
<evidence type="ECO:0000313" key="12">
    <source>
        <dbReference type="EMBL" id="CAH3856239.1"/>
    </source>
</evidence>
<sequence length="303" mass="34976">MASATVLRVKRRLDDIPQDALVLLCKRRKTNEEEISPSLFVFRGSVKNQEAADVKDIVPKTDFKLKPKTDVDEIIKKIRQERKEASVENRYEVVNCSRGLEEDSINLVDLHQPNLLCDTSKYIYDLYTSVKKDFDISMLDNLVSIENYETDLILDTYKDNGLSSSDADDDDDSNDENNWRNDYPDSEPSSFDEDDMVAAMKRCDLDNLSTDEEEQIYTDLPDLLNDDVKKYGAAYAKYKAKVLAEENTIIDSKNLIHSTKIKDLDEESIDCYKEESDDGFYYGQEEDSKQFCEQYPDQVYNPD</sequence>
<comment type="function">
    <text evidence="1">Directs RNA polymerase II nuclear import.</text>
</comment>
<keyword evidence="6" id="KW-0813">Transport</keyword>
<reference evidence="12" key="1">
    <citation type="submission" date="2022-05" db="EMBL/GenBank/DDBJ databases">
        <authorList>
            <person name="Okamura Y."/>
        </authorList>
    </citation>
    <scope>NUCLEOTIDE SEQUENCE</scope>
</reference>
<evidence type="ECO:0000256" key="6">
    <source>
        <dbReference type="ARBA" id="ARBA00022448"/>
    </source>
</evidence>
<evidence type="ECO:0000256" key="9">
    <source>
        <dbReference type="ARBA" id="ARBA00023242"/>
    </source>
</evidence>
<keyword evidence="7" id="KW-0963">Cytoplasm</keyword>
<evidence type="ECO:0000256" key="4">
    <source>
        <dbReference type="ARBA" id="ARBA00010218"/>
    </source>
</evidence>
<dbReference type="Proteomes" id="UP001152562">
    <property type="component" value="Unassembled WGS sequence"/>
</dbReference>
<comment type="similarity">
    <text evidence="4">Belongs to the IWR1/SLC7A6OS family.</text>
</comment>
<evidence type="ECO:0000256" key="5">
    <source>
        <dbReference type="ARBA" id="ARBA00017036"/>
    </source>
</evidence>
<organism evidence="12 13">
    <name type="scientific">Pieris brassicae</name>
    <name type="common">White butterfly</name>
    <name type="synonym">Large white butterfly</name>
    <dbReference type="NCBI Taxonomy" id="7116"/>
    <lineage>
        <taxon>Eukaryota</taxon>
        <taxon>Metazoa</taxon>
        <taxon>Ecdysozoa</taxon>
        <taxon>Arthropoda</taxon>
        <taxon>Hexapoda</taxon>
        <taxon>Insecta</taxon>
        <taxon>Pterygota</taxon>
        <taxon>Neoptera</taxon>
        <taxon>Endopterygota</taxon>
        <taxon>Lepidoptera</taxon>
        <taxon>Glossata</taxon>
        <taxon>Ditrysia</taxon>
        <taxon>Papilionoidea</taxon>
        <taxon>Pieridae</taxon>
        <taxon>Pierinae</taxon>
        <taxon>Pieris</taxon>
    </lineage>
</organism>
<gene>
    <name evidence="12" type="ORF">PIBRA_LOCUS404</name>
</gene>
<evidence type="ECO:0000259" key="11">
    <source>
        <dbReference type="Pfam" id="PF08574"/>
    </source>
</evidence>
<keyword evidence="9" id="KW-0539">Nucleus</keyword>
<dbReference type="InterPro" id="IPR040218">
    <property type="entry name" value="SLC7A6OS"/>
</dbReference>
<dbReference type="AlphaFoldDB" id="A0A9P0SK49"/>
<dbReference type="OrthoDB" id="6255506at2759"/>
<evidence type="ECO:0000256" key="1">
    <source>
        <dbReference type="ARBA" id="ARBA00003202"/>
    </source>
</evidence>
<evidence type="ECO:0000256" key="2">
    <source>
        <dbReference type="ARBA" id="ARBA00004123"/>
    </source>
</evidence>
<keyword evidence="8" id="KW-0653">Protein transport</keyword>
<comment type="subcellular location">
    <subcellularLocation>
        <location evidence="3">Cytoplasm</location>
    </subcellularLocation>
    <subcellularLocation>
        <location evidence="2">Nucleus</location>
    </subcellularLocation>
</comment>
<dbReference type="GO" id="GO:0005737">
    <property type="term" value="C:cytoplasm"/>
    <property type="evidence" value="ECO:0007669"/>
    <property type="project" value="UniProtKB-SubCell"/>
</dbReference>